<evidence type="ECO:0000256" key="1">
    <source>
        <dbReference type="ARBA" id="ARBA00004651"/>
    </source>
</evidence>
<keyword evidence="6 8" id="KW-1133">Transmembrane helix</keyword>
<dbReference type="InterPro" id="IPR004841">
    <property type="entry name" value="AA-permease/SLC12A_dom"/>
</dbReference>
<evidence type="ECO:0000256" key="7">
    <source>
        <dbReference type="ARBA" id="ARBA00023136"/>
    </source>
</evidence>
<feature type="transmembrane region" description="Helical" evidence="8">
    <location>
        <begin position="156"/>
        <end position="177"/>
    </location>
</feature>
<feature type="transmembrane region" description="Helical" evidence="8">
    <location>
        <begin position="197"/>
        <end position="222"/>
    </location>
</feature>
<reference evidence="10 11" key="1">
    <citation type="journal article" date="2015" name="Genome Announc.">
        <title>Expanding the biotechnology potential of lactobacilli through comparative genomics of 213 strains and associated genera.</title>
        <authorList>
            <person name="Sun Z."/>
            <person name="Harris H.M."/>
            <person name="McCann A."/>
            <person name="Guo C."/>
            <person name="Argimon S."/>
            <person name="Zhang W."/>
            <person name="Yang X."/>
            <person name="Jeffery I.B."/>
            <person name="Cooney J.C."/>
            <person name="Kagawa T.F."/>
            <person name="Liu W."/>
            <person name="Song Y."/>
            <person name="Salvetti E."/>
            <person name="Wrobel A."/>
            <person name="Rasinkangas P."/>
            <person name="Parkhill J."/>
            <person name="Rea M.C."/>
            <person name="O'Sullivan O."/>
            <person name="Ritari J."/>
            <person name="Douillard F.P."/>
            <person name="Paul Ross R."/>
            <person name="Yang R."/>
            <person name="Briner A.E."/>
            <person name="Felis G.E."/>
            <person name="de Vos W.M."/>
            <person name="Barrangou R."/>
            <person name="Klaenhammer T.R."/>
            <person name="Caufield P.W."/>
            <person name="Cui Y."/>
            <person name="Zhang H."/>
            <person name="O'Toole P.W."/>
        </authorList>
    </citation>
    <scope>NUCLEOTIDE SEQUENCE [LARGE SCALE GENOMIC DNA]</scope>
    <source>
        <strain evidence="10 11">DSM 15814</strain>
    </source>
</reference>
<dbReference type="GO" id="GO:0005886">
    <property type="term" value="C:plasma membrane"/>
    <property type="evidence" value="ECO:0007669"/>
    <property type="project" value="UniProtKB-SubCell"/>
</dbReference>
<accession>A0A0R1R7K7</accession>
<proteinExistence type="predicted"/>
<dbReference type="Gene3D" id="1.20.1740.10">
    <property type="entry name" value="Amino acid/polyamine transporter I"/>
    <property type="match status" value="1"/>
</dbReference>
<sequence length="452" mass="49557">MAQQQLARNLRNRQIQLIAIGGTIGTGLFLGSGRAIHLAGPSILLSYMLTGVVTFIIMRALGEVLLSDERFNSFVDFIRQYLGETAGFIAGWTYWLCWLVTAMVELTAVGLYFRFWWPSLPQWLPGLILLLVLLGLNLITVRLFGETEFWFALIKVAAIILLIIIGTVMIIMHVRTANGFVGLQNLVSHGGLMPNGWSGFVTALPMVVFSFAGIELIGLTAAETKDPRKILPKAINELPVRIILFYVGALFIIMTIIPWTVANANQSPFVQVFAAARIPAAASIINFVVITAAASACNSALFSTGRMLYTLTNRYHGHGIAKLGQLSKTQVPGNALTFSAGIIMIALILNGVIPNQIFTILATMSTTCFLFVWVMIVVAHLRYRQKVGVGDGAFLTPLTPVSDYFVLGFLAFVVIVMLFNALTIVSVFVVGGWLVLLFVIKRTKTDIIRRTK</sequence>
<dbReference type="FunFam" id="1.20.1740.10:FF:000001">
    <property type="entry name" value="Amino acid permease"/>
    <property type="match status" value="1"/>
</dbReference>
<feature type="transmembrane region" description="Helical" evidence="8">
    <location>
        <begin position="87"/>
        <end position="117"/>
    </location>
</feature>
<feature type="transmembrane region" description="Helical" evidence="8">
    <location>
        <begin position="15"/>
        <end position="37"/>
    </location>
</feature>
<comment type="subcellular location">
    <subcellularLocation>
        <location evidence="1">Cell membrane</location>
        <topology evidence="1">Multi-pass membrane protein</topology>
    </subcellularLocation>
</comment>
<name>A0A0R1R7K7_9LACO</name>
<evidence type="ECO:0000256" key="5">
    <source>
        <dbReference type="ARBA" id="ARBA00022970"/>
    </source>
</evidence>
<evidence type="ECO:0000256" key="4">
    <source>
        <dbReference type="ARBA" id="ARBA00022692"/>
    </source>
</evidence>
<evidence type="ECO:0000313" key="10">
    <source>
        <dbReference type="EMBL" id="KRL53039.1"/>
    </source>
</evidence>
<keyword evidence="3" id="KW-1003">Cell membrane</keyword>
<feature type="transmembrane region" description="Helical" evidence="8">
    <location>
        <begin position="43"/>
        <end position="66"/>
    </location>
</feature>
<dbReference type="RefSeq" id="WP_017261020.1">
    <property type="nucleotide sequence ID" value="NZ_AUAW01000028.1"/>
</dbReference>
<comment type="caution">
    <text evidence="10">The sequence shown here is derived from an EMBL/GenBank/DDBJ whole genome shotgun (WGS) entry which is preliminary data.</text>
</comment>
<keyword evidence="2" id="KW-0813">Transport</keyword>
<feature type="transmembrane region" description="Helical" evidence="8">
    <location>
        <begin position="281"/>
        <end position="302"/>
    </location>
</feature>
<evidence type="ECO:0000256" key="2">
    <source>
        <dbReference type="ARBA" id="ARBA00022448"/>
    </source>
</evidence>
<keyword evidence="11" id="KW-1185">Reference proteome</keyword>
<dbReference type="STRING" id="1114972.FD35_GL001470"/>
<dbReference type="PIRSF" id="PIRSF006060">
    <property type="entry name" value="AA_transporter"/>
    <property type="match status" value="1"/>
</dbReference>
<evidence type="ECO:0000313" key="11">
    <source>
        <dbReference type="Proteomes" id="UP000051999"/>
    </source>
</evidence>
<keyword evidence="7 8" id="KW-0472">Membrane</keyword>
<dbReference type="OrthoDB" id="9780162at2"/>
<feature type="transmembrane region" description="Helical" evidence="8">
    <location>
        <begin position="359"/>
        <end position="381"/>
    </location>
</feature>
<feature type="transmembrane region" description="Helical" evidence="8">
    <location>
        <begin position="393"/>
        <end position="415"/>
    </location>
</feature>
<feature type="transmembrane region" description="Helical" evidence="8">
    <location>
        <begin position="123"/>
        <end position="144"/>
    </location>
</feature>
<protein>
    <submittedName>
        <fullName evidence="10">Amino acid transport protein</fullName>
    </submittedName>
</protein>
<keyword evidence="4 8" id="KW-0812">Transmembrane</keyword>
<feature type="transmembrane region" description="Helical" evidence="8">
    <location>
        <begin position="421"/>
        <end position="440"/>
    </location>
</feature>
<dbReference type="PANTHER" id="PTHR43495:SF2">
    <property type="entry name" value="D-SERINE_D-ALANINE_GLYCINE TRANSPORTER"/>
    <property type="match status" value="1"/>
</dbReference>
<evidence type="ECO:0000256" key="8">
    <source>
        <dbReference type="SAM" id="Phobius"/>
    </source>
</evidence>
<keyword evidence="5" id="KW-0029">Amino-acid transport</keyword>
<organism evidence="10 11">
    <name type="scientific">Furfurilactobacillus rossiae DSM 15814</name>
    <dbReference type="NCBI Taxonomy" id="1114972"/>
    <lineage>
        <taxon>Bacteria</taxon>
        <taxon>Bacillati</taxon>
        <taxon>Bacillota</taxon>
        <taxon>Bacilli</taxon>
        <taxon>Lactobacillales</taxon>
        <taxon>Lactobacillaceae</taxon>
        <taxon>Furfurilactobacillus</taxon>
    </lineage>
</organism>
<dbReference type="Proteomes" id="UP000051999">
    <property type="component" value="Unassembled WGS sequence"/>
</dbReference>
<evidence type="ECO:0000256" key="3">
    <source>
        <dbReference type="ARBA" id="ARBA00022475"/>
    </source>
</evidence>
<feature type="transmembrane region" description="Helical" evidence="8">
    <location>
        <begin position="335"/>
        <end position="353"/>
    </location>
</feature>
<dbReference type="PANTHER" id="PTHR43495">
    <property type="entry name" value="GABA PERMEASE"/>
    <property type="match status" value="1"/>
</dbReference>
<dbReference type="AlphaFoldDB" id="A0A0R1R7K7"/>
<dbReference type="EMBL" id="AZFF01000026">
    <property type="protein sequence ID" value="KRL53039.1"/>
    <property type="molecule type" value="Genomic_DNA"/>
</dbReference>
<dbReference type="Pfam" id="PF00324">
    <property type="entry name" value="AA_permease"/>
    <property type="match status" value="1"/>
</dbReference>
<feature type="transmembrane region" description="Helical" evidence="8">
    <location>
        <begin position="243"/>
        <end position="261"/>
    </location>
</feature>
<dbReference type="GO" id="GO:0006865">
    <property type="term" value="P:amino acid transport"/>
    <property type="evidence" value="ECO:0007669"/>
    <property type="project" value="UniProtKB-KW"/>
</dbReference>
<feature type="domain" description="Amino acid permease/ SLC12A" evidence="9">
    <location>
        <begin position="15"/>
        <end position="432"/>
    </location>
</feature>
<dbReference type="GO" id="GO:0055085">
    <property type="term" value="P:transmembrane transport"/>
    <property type="evidence" value="ECO:0007669"/>
    <property type="project" value="InterPro"/>
</dbReference>
<dbReference type="eggNOG" id="COG1113">
    <property type="taxonomic scope" value="Bacteria"/>
</dbReference>
<dbReference type="PATRIC" id="fig|1114972.6.peg.1494"/>
<evidence type="ECO:0000256" key="6">
    <source>
        <dbReference type="ARBA" id="ARBA00022989"/>
    </source>
</evidence>
<evidence type="ECO:0000259" key="9">
    <source>
        <dbReference type="Pfam" id="PF00324"/>
    </source>
</evidence>
<gene>
    <name evidence="10" type="ORF">FD35_GL001470</name>
</gene>